<dbReference type="EMBL" id="CP027783">
    <property type="protein sequence ID" value="AYW47076.1"/>
    <property type="molecule type" value="Genomic_DNA"/>
</dbReference>
<dbReference type="KEGG" id="too:C7K38_01035"/>
<gene>
    <name evidence="4" type="ORF">C7K38_01035</name>
    <name evidence="5" type="ORF">GCM10025885_01300</name>
</gene>
<reference evidence="5 7" key="2">
    <citation type="journal article" date="2014" name="Int. J. Syst. Evol. Microbiol.">
        <title>Complete genome sequence of Corynebacterium casei LMG S-19264T (=DSM 44701T), isolated from a smear-ripened cheese.</title>
        <authorList>
            <consortium name="US DOE Joint Genome Institute (JGI-PGF)"/>
            <person name="Walter F."/>
            <person name="Albersmeier A."/>
            <person name="Kalinowski J."/>
            <person name="Ruckert C."/>
        </authorList>
    </citation>
    <scope>NUCLEOTIDE SEQUENCE [LARGE SCALE GENOMIC DNA]</scope>
    <source>
        <strain evidence="5 7">NBRC 114545</strain>
    </source>
</reference>
<dbReference type="InterPro" id="IPR014036">
    <property type="entry name" value="DeoR-like_C"/>
</dbReference>
<evidence type="ECO:0000259" key="3">
    <source>
        <dbReference type="PROSITE" id="PS51000"/>
    </source>
</evidence>
<sequence>MNQQKRLLKIMEELKKKKSLSLRDIIELTNSSRDTARRDTIKLSDNNLVVRNYGGISLVNSFNKIDGYLDRTNNMTQIKKELAKKAVSLINQKKLIYFDVSTTISAIPQFLPAKKELHSVTNSIDIADQLLRNTNYKTTMLGGALDGETRSVAGGSPLLELSKYQIDIAFLSCAGIDEKGIYYAHEEDIAMKTKIKEQSKLLVIICDHTKVELSHNFPVYSFDDIDFFITDRKLPTALSEKIDPTKILYTKESKNV</sequence>
<keyword evidence="2" id="KW-0804">Transcription</keyword>
<dbReference type="InterPro" id="IPR037171">
    <property type="entry name" value="NagB/RpiA_transferase-like"/>
</dbReference>
<keyword evidence="6" id="KW-1185">Reference proteome</keyword>
<dbReference type="InterPro" id="IPR001034">
    <property type="entry name" value="DeoR_HTH"/>
</dbReference>
<dbReference type="Pfam" id="PF00455">
    <property type="entry name" value="DeoRC"/>
    <property type="match status" value="1"/>
</dbReference>
<keyword evidence="1" id="KW-0805">Transcription regulation</keyword>
<dbReference type="SUPFAM" id="SSF100950">
    <property type="entry name" value="NagB/RpiA/CoA transferase-like"/>
    <property type="match status" value="1"/>
</dbReference>
<proteinExistence type="predicted"/>
<protein>
    <submittedName>
        <fullName evidence="5">DeoR family transcriptional regulator</fullName>
    </submittedName>
    <submittedName>
        <fullName evidence="4">DeoR/GlpR transcriptional regulator</fullName>
    </submittedName>
</protein>
<dbReference type="SMART" id="SM01134">
    <property type="entry name" value="DeoRC"/>
    <property type="match status" value="1"/>
</dbReference>
<dbReference type="Pfam" id="PF08220">
    <property type="entry name" value="HTH_DeoR"/>
    <property type="match status" value="1"/>
</dbReference>
<dbReference type="Proteomes" id="UP001157039">
    <property type="component" value="Unassembled WGS sequence"/>
</dbReference>
<dbReference type="PANTHER" id="PTHR30363:SF51">
    <property type="entry name" value="HTH-TYPE TRANSCRIPTIONAL REPRESSOR GLCR"/>
    <property type="match status" value="1"/>
</dbReference>
<organism evidence="5 7">
    <name type="scientific">Tetragenococcus osmophilus</name>
    <dbReference type="NCBI Taxonomy" id="526944"/>
    <lineage>
        <taxon>Bacteria</taxon>
        <taxon>Bacillati</taxon>
        <taxon>Bacillota</taxon>
        <taxon>Bacilli</taxon>
        <taxon>Lactobacillales</taxon>
        <taxon>Enterococcaceae</taxon>
        <taxon>Tetragenococcus</taxon>
    </lineage>
</organism>
<evidence type="ECO:0000313" key="5">
    <source>
        <dbReference type="EMBL" id="GMA71081.1"/>
    </source>
</evidence>
<dbReference type="GO" id="GO:0003700">
    <property type="term" value="F:DNA-binding transcription factor activity"/>
    <property type="evidence" value="ECO:0007669"/>
    <property type="project" value="InterPro"/>
</dbReference>
<dbReference type="PANTHER" id="PTHR30363">
    <property type="entry name" value="HTH-TYPE TRANSCRIPTIONAL REGULATOR SRLR-RELATED"/>
    <property type="match status" value="1"/>
</dbReference>
<feature type="domain" description="HTH deoR-type" evidence="3">
    <location>
        <begin position="3"/>
        <end position="58"/>
    </location>
</feature>
<evidence type="ECO:0000256" key="2">
    <source>
        <dbReference type="ARBA" id="ARBA00023163"/>
    </source>
</evidence>
<dbReference type="RefSeq" id="WP_028790115.1">
    <property type="nucleotide sequence ID" value="NZ_BSUW01000001.1"/>
</dbReference>
<accession>A0AA38CVE9</accession>
<reference evidence="4" key="3">
    <citation type="submission" date="2018-03" db="EMBL/GenBank/DDBJ databases">
        <authorList>
            <person name="Jeon C.O."/>
        </authorList>
    </citation>
    <scope>NUCLEOTIDE SEQUENCE</scope>
    <source>
        <strain evidence="4">JCM 31126</strain>
    </source>
</reference>
<evidence type="ECO:0000313" key="6">
    <source>
        <dbReference type="Proteomes" id="UP000268310"/>
    </source>
</evidence>
<dbReference type="InterPro" id="IPR050313">
    <property type="entry name" value="Carb_Metab_HTH_regulators"/>
</dbReference>
<reference evidence="5" key="4">
    <citation type="submission" date="2023-02" db="EMBL/GenBank/DDBJ databases">
        <authorList>
            <person name="Sun Q."/>
            <person name="Mori K."/>
        </authorList>
    </citation>
    <scope>NUCLEOTIDE SEQUENCE</scope>
    <source>
        <strain evidence="5">NBRC 114545</strain>
    </source>
</reference>
<dbReference type="EMBL" id="BSUW01000001">
    <property type="protein sequence ID" value="GMA71081.1"/>
    <property type="molecule type" value="Genomic_DNA"/>
</dbReference>
<dbReference type="Gene3D" id="3.40.50.1360">
    <property type="match status" value="1"/>
</dbReference>
<evidence type="ECO:0000313" key="4">
    <source>
        <dbReference type="EMBL" id="AYW47076.1"/>
    </source>
</evidence>
<evidence type="ECO:0000256" key="1">
    <source>
        <dbReference type="ARBA" id="ARBA00023015"/>
    </source>
</evidence>
<evidence type="ECO:0000313" key="7">
    <source>
        <dbReference type="Proteomes" id="UP001157039"/>
    </source>
</evidence>
<dbReference type="SMART" id="SM00420">
    <property type="entry name" value="HTH_DEOR"/>
    <property type="match status" value="1"/>
</dbReference>
<dbReference type="Proteomes" id="UP000268310">
    <property type="component" value="Chromosome"/>
</dbReference>
<dbReference type="AlphaFoldDB" id="A0AA38CVE9"/>
<name>A0AA38CVE9_9ENTE</name>
<dbReference type="PROSITE" id="PS51000">
    <property type="entry name" value="HTH_DEOR_2"/>
    <property type="match status" value="1"/>
</dbReference>
<reference evidence="4 6" key="1">
    <citation type="journal article" date="2012" name="Int. J. Syst. Evol. Microbiol.">
        <title>Characterization of Tetragenococcus strains from sugar thick juice reveals a novel species, Tetragenococcus osmophilus sp. nov., and divides Tetragenococcus halophilus into two subspecies, T. halophilus subsp. halophilus subsp. nov. and T. halophilus subsp. flandriensis subsp. nov.</title>
        <authorList>
            <person name="Juste A."/>
            <person name="Van Trappen S."/>
            <person name="Verreth C."/>
            <person name="Cleenwerck I."/>
            <person name="De Vos P."/>
            <person name="Lievens B."/>
            <person name="Willems K.A."/>
        </authorList>
    </citation>
    <scope>NUCLEOTIDE SEQUENCE [LARGE SCALE GENOMIC DNA]</scope>
    <source>
        <strain evidence="4 6">JCM 31126</strain>
    </source>
</reference>
<dbReference type="InterPro" id="IPR036390">
    <property type="entry name" value="WH_DNA-bd_sf"/>
</dbReference>
<dbReference type="SUPFAM" id="SSF46785">
    <property type="entry name" value="Winged helix' DNA-binding domain"/>
    <property type="match status" value="1"/>
</dbReference>